<name>A0AAV0WHU3_9HEMI</name>
<accession>A0AAV0WHU3</accession>
<dbReference type="AlphaFoldDB" id="A0AAV0WHU3"/>
<keyword evidence="2" id="KW-1185">Reference proteome</keyword>
<sequence length="91" mass="10075">MSEFLICARHSLFIYFGVIRPQHQAIVILPAAAFPQAPLALLPLNVYQHRELKLPAIPVLTATALPQAPLQEAPALLPLHVDQHQELIAMK</sequence>
<gene>
    <name evidence="1" type="ORF">MEUPH1_LOCUS11170</name>
</gene>
<dbReference type="Proteomes" id="UP001160148">
    <property type="component" value="Unassembled WGS sequence"/>
</dbReference>
<comment type="caution">
    <text evidence="1">The sequence shown here is derived from an EMBL/GenBank/DDBJ whole genome shotgun (WGS) entry which is preliminary data.</text>
</comment>
<protein>
    <submittedName>
        <fullName evidence="1">Uncharacterized protein</fullName>
    </submittedName>
</protein>
<organism evidence="1 2">
    <name type="scientific">Macrosiphum euphorbiae</name>
    <name type="common">potato aphid</name>
    <dbReference type="NCBI Taxonomy" id="13131"/>
    <lineage>
        <taxon>Eukaryota</taxon>
        <taxon>Metazoa</taxon>
        <taxon>Ecdysozoa</taxon>
        <taxon>Arthropoda</taxon>
        <taxon>Hexapoda</taxon>
        <taxon>Insecta</taxon>
        <taxon>Pterygota</taxon>
        <taxon>Neoptera</taxon>
        <taxon>Paraneoptera</taxon>
        <taxon>Hemiptera</taxon>
        <taxon>Sternorrhyncha</taxon>
        <taxon>Aphidomorpha</taxon>
        <taxon>Aphidoidea</taxon>
        <taxon>Aphididae</taxon>
        <taxon>Macrosiphini</taxon>
        <taxon>Macrosiphum</taxon>
    </lineage>
</organism>
<evidence type="ECO:0000313" key="2">
    <source>
        <dbReference type="Proteomes" id="UP001160148"/>
    </source>
</evidence>
<proteinExistence type="predicted"/>
<evidence type="ECO:0000313" key="1">
    <source>
        <dbReference type="EMBL" id="CAI6355296.1"/>
    </source>
</evidence>
<reference evidence="1 2" key="1">
    <citation type="submission" date="2023-01" db="EMBL/GenBank/DDBJ databases">
        <authorList>
            <person name="Whitehead M."/>
        </authorList>
    </citation>
    <scope>NUCLEOTIDE SEQUENCE [LARGE SCALE GENOMIC DNA]</scope>
</reference>
<dbReference type="EMBL" id="CARXXK010000002">
    <property type="protein sequence ID" value="CAI6355296.1"/>
    <property type="molecule type" value="Genomic_DNA"/>
</dbReference>